<dbReference type="Pfam" id="PF02386">
    <property type="entry name" value="TrkH"/>
    <property type="match status" value="1"/>
</dbReference>
<dbReference type="GO" id="GO:0008324">
    <property type="term" value="F:monoatomic cation transmembrane transporter activity"/>
    <property type="evidence" value="ECO:0007669"/>
    <property type="project" value="InterPro"/>
</dbReference>
<keyword evidence="10" id="KW-1185">Reference proteome</keyword>
<proteinExistence type="predicted"/>
<comment type="subcellular location">
    <subcellularLocation>
        <location evidence="1">Cell membrane</location>
        <topology evidence="1">Multi-pass membrane protein</topology>
    </subcellularLocation>
</comment>
<dbReference type="InterPro" id="IPR003445">
    <property type="entry name" value="Cat_transpt"/>
</dbReference>
<name>A0A1H8FP71_9BACI</name>
<dbReference type="AlphaFoldDB" id="A0A1H8FP71"/>
<keyword evidence="7 8" id="KW-0472">Membrane</keyword>
<keyword evidence="3" id="KW-1003">Cell membrane</keyword>
<gene>
    <name evidence="9" type="ORF">SAMN05192533_111131</name>
</gene>
<evidence type="ECO:0000313" key="9">
    <source>
        <dbReference type="EMBL" id="SEN33375.1"/>
    </source>
</evidence>
<dbReference type="PANTHER" id="PTHR32024:SF4">
    <property type="entry name" value="KTR SYSTEM POTASSIUM UPTAKE PROTEIN D"/>
    <property type="match status" value="1"/>
</dbReference>
<evidence type="ECO:0000256" key="5">
    <source>
        <dbReference type="ARBA" id="ARBA00022989"/>
    </source>
</evidence>
<feature type="transmembrane region" description="Helical" evidence="8">
    <location>
        <begin position="12"/>
        <end position="33"/>
    </location>
</feature>
<keyword evidence="5 8" id="KW-1133">Transmembrane helix</keyword>
<feature type="transmembrane region" description="Helical" evidence="8">
    <location>
        <begin position="78"/>
        <end position="102"/>
    </location>
</feature>
<evidence type="ECO:0000256" key="2">
    <source>
        <dbReference type="ARBA" id="ARBA00022448"/>
    </source>
</evidence>
<keyword evidence="6" id="KW-0406">Ion transport</keyword>
<dbReference type="STRING" id="930146.SAMN05192533_111131"/>
<feature type="transmembrane region" description="Helical" evidence="8">
    <location>
        <begin position="234"/>
        <end position="257"/>
    </location>
</feature>
<organism evidence="9 10">
    <name type="scientific">Mesobacillus persicus</name>
    <dbReference type="NCBI Taxonomy" id="930146"/>
    <lineage>
        <taxon>Bacteria</taxon>
        <taxon>Bacillati</taxon>
        <taxon>Bacillota</taxon>
        <taxon>Bacilli</taxon>
        <taxon>Bacillales</taxon>
        <taxon>Bacillaceae</taxon>
        <taxon>Mesobacillus</taxon>
    </lineage>
</organism>
<feature type="transmembrane region" description="Helical" evidence="8">
    <location>
        <begin position="354"/>
        <end position="375"/>
    </location>
</feature>
<feature type="transmembrane region" description="Helical" evidence="8">
    <location>
        <begin position="132"/>
        <end position="153"/>
    </location>
</feature>
<evidence type="ECO:0000256" key="3">
    <source>
        <dbReference type="ARBA" id="ARBA00022475"/>
    </source>
</evidence>
<feature type="transmembrane region" description="Helical" evidence="8">
    <location>
        <begin position="410"/>
        <end position="433"/>
    </location>
</feature>
<evidence type="ECO:0000313" key="10">
    <source>
        <dbReference type="Proteomes" id="UP000198553"/>
    </source>
</evidence>
<dbReference type="GO" id="GO:0005886">
    <property type="term" value="C:plasma membrane"/>
    <property type="evidence" value="ECO:0007669"/>
    <property type="project" value="UniProtKB-SubCell"/>
</dbReference>
<dbReference type="GO" id="GO:0030001">
    <property type="term" value="P:metal ion transport"/>
    <property type="evidence" value="ECO:0007669"/>
    <property type="project" value="UniProtKB-ARBA"/>
</dbReference>
<dbReference type="RefSeq" id="WP_090747805.1">
    <property type="nucleotide sequence ID" value="NZ_FOBW01000011.1"/>
</dbReference>
<feature type="transmembrane region" description="Helical" evidence="8">
    <location>
        <begin position="45"/>
        <end position="66"/>
    </location>
</feature>
<dbReference type="EMBL" id="FOBW01000011">
    <property type="protein sequence ID" value="SEN33375.1"/>
    <property type="molecule type" value="Genomic_DNA"/>
</dbReference>
<evidence type="ECO:0000256" key="6">
    <source>
        <dbReference type="ARBA" id="ARBA00023065"/>
    </source>
</evidence>
<feature type="transmembrane region" description="Helical" evidence="8">
    <location>
        <begin position="300"/>
        <end position="333"/>
    </location>
</feature>
<reference evidence="10" key="1">
    <citation type="submission" date="2016-10" db="EMBL/GenBank/DDBJ databases">
        <authorList>
            <person name="Varghese N."/>
            <person name="Submissions S."/>
        </authorList>
    </citation>
    <scope>NUCLEOTIDE SEQUENCE [LARGE SCALE GENOMIC DNA]</scope>
    <source>
        <strain evidence="10">B48,IBRC-M 10115,DSM 25386,CECT 8001</strain>
    </source>
</reference>
<keyword evidence="4 8" id="KW-0812">Transmembrane</keyword>
<dbReference type="OrthoDB" id="9810952at2"/>
<dbReference type="Proteomes" id="UP000198553">
    <property type="component" value="Unassembled WGS sequence"/>
</dbReference>
<feature type="transmembrane region" description="Helical" evidence="8">
    <location>
        <begin position="193"/>
        <end position="214"/>
    </location>
</feature>
<evidence type="ECO:0000256" key="4">
    <source>
        <dbReference type="ARBA" id="ARBA00022692"/>
    </source>
</evidence>
<keyword evidence="2" id="KW-0813">Transport</keyword>
<evidence type="ECO:0000256" key="7">
    <source>
        <dbReference type="ARBA" id="ARBA00023136"/>
    </source>
</evidence>
<evidence type="ECO:0000256" key="1">
    <source>
        <dbReference type="ARBA" id="ARBA00004651"/>
    </source>
</evidence>
<evidence type="ECO:0000256" key="8">
    <source>
        <dbReference type="SAM" id="Phobius"/>
    </source>
</evidence>
<sequence>MLNKLRKRLNHMTPAQMIVLYYFMAVFVSVLLLRLPVATQPGVSWTFMDALFVAASAVSVTGLTTVNISETFTVTGNFILLFVFQFGGIGIMALGTFFWLLIGKKIGLKERRLIMADQNQTGLSGMVKMLKVILLIITIIEVIGAILLGTRFLSYYPTWQEAMIQGVFASVSATTNAGFDITGASMVPYAHDYYVQIVSIVLMTLGAIGFPVLVEVKEFFVNRYRRNHLFRFSLFTKITTITFLGLLIFGTLAILLLEQNHFLADKTWHEAFFYALFQSAATRSGGLATMDINQFSETTLLVMCSLMFIGASPSSVGGGIRTTTFALNLLFLYHFGRGNRSIKIFKRELTDEDIIKSLVVTIMAIVICFTATVILRVTEDHSLIEILFEVSSAFGTSGLSMGITPELSTIGKFVIILLMFIGRVGLIMFLLFIGGKGDNTQIHYPKERVIIG</sequence>
<accession>A0A1H8FP71</accession>
<protein>
    <submittedName>
        <fullName evidence="9">Trk-type K+ transport system, membrane component</fullName>
    </submittedName>
</protein>
<dbReference type="PANTHER" id="PTHR32024">
    <property type="entry name" value="TRK SYSTEM POTASSIUM UPTAKE PROTEIN TRKG-RELATED"/>
    <property type="match status" value="1"/>
</dbReference>